<dbReference type="Proteomes" id="UP000605201">
    <property type="component" value="Unassembled WGS sequence"/>
</dbReference>
<dbReference type="NCBIfam" id="NF004981">
    <property type="entry name" value="PRK06361.1"/>
    <property type="match status" value="1"/>
</dbReference>
<evidence type="ECO:0000259" key="1">
    <source>
        <dbReference type="SMART" id="SM00481"/>
    </source>
</evidence>
<accession>A0A8J6NYY9</accession>
<dbReference type="InterPro" id="IPR003141">
    <property type="entry name" value="Pol/His_phosphatase_N"/>
</dbReference>
<dbReference type="GO" id="GO:0008270">
    <property type="term" value="F:zinc ion binding"/>
    <property type="evidence" value="ECO:0007669"/>
    <property type="project" value="TreeGrafter"/>
</dbReference>
<gene>
    <name evidence="2" type="ORF">H8D96_09355</name>
</gene>
<dbReference type="InterPro" id="IPR050243">
    <property type="entry name" value="PHP_phosphatase"/>
</dbReference>
<feature type="domain" description="Polymerase/histidinol phosphatase N-terminal" evidence="1">
    <location>
        <begin position="2"/>
        <end position="75"/>
    </location>
</feature>
<organism evidence="2 3">
    <name type="scientific">Candidatus Desulfatibia vada</name>
    <dbReference type="NCBI Taxonomy" id="2841696"/>
    <lineage>
        <taxon>Bacteria</taxon>
        <taxon>Pseudomonadati</taxon>
        <taxon>Thermodesulfobacteriota</taxon>
        <taxon>Desulfobacteria</taxon>
        <taxon>Desulfobacterales</taxon>
        <taxon>Desulfobacterales incertae sedis</taxon>
        <taxon>Candidatus Desulfatibia</taxon>
    </lineage>
</organism>
<sequence length="211" mass="22735">MIDLHMHTIFSDGVLIPSELARRAEFAGHKAIGITDHGDLSNIDFIIPRIVVIARELNRSLNLTVIPGIEITHVPPDQIKTTVEKARELGAKIVLVHGETLVEPVAPGTNRAALDADIDVLAHPGLLTEEDAVKAKEKGILLEISARKGHCLTNGHVAGLARKVGAKLVINTDAHEPGDLIDQNMAIKIVRGVGLTEQDFAEMQKNASTFL</sequence>
<dbReference type="AlphaFoldDB" id="A0A8J6NYY9"/>
<dbReference type="SMART" id="SM00481">
    <property type="entry name" value="POLIIIAc"/>
    <property type="match status" value="1"/>
</dbReference>
<evidence type="ECO:0000313" key="2">
    <source>
        <dbReference type="EMBL" id="MBC8432115.1"/>
    </source>
</evidence>
<dbReference type="Gene3D" id="3.20.20.140">
    <property type="entry name" value="Metal-dependent hydrolases"/>
    <property type="match status" value="1"/>
</dbReference>
<evidence type="ECO:0000313" key="3">
    <source>
        <dbReference type="Proteomes" id="UP000605201"/>
    </source>
</evidence>
<dbReference type="GO" id="GO:0005829">
    <property type="term" value="C:cytosol"/>
    <property type="evidence" value="ECO:0007669"/>
    <property type="project" value="TreeGrafter"/>
</dbReference>
<dbReference type="InterPro" id="IPR016195">
    <property type="entry name" value="Pol/histidinol_Pase-like"/>
</dbReference>
<dbReference type="InterPro" id="IPR004013">
    <property type="entry name" value="PHP_dom"/>
</dbReference>
<dbReference type="EMBL" id="JACNIG010000207">
    <property type="protein sequence ID" value="MBC8432115.1"/>
    <property type="molecule type" value="Genomic_DNA"/>
</dbReference>
<dbReference type="SUPFAM" id="SSF89550">
    <property type="entry name" value="PHP domain-like"/>
    <property type="match status" value="1"/>
</dbReference>
<proteinExistence type="predicted"/>
<protein>
    <submittedName>
        <fullName evidence="2">Histidinol phosphate phosphatase domain-containing protein</fullName>
    </submittedName>
</protein>
<name>A0A8J6NYY9_9BACT</name>
<dbReference type="GO" id="GO:0042578">
    <property type="term" value="F:phosphoric ester hydrolase activity"/>
    <property type="evidence" value="ECO:0007669"/>
    <property type="project" value="TreeGrafter"/>
</dbReference>
<dbReference type="PANTHER" id="PTHR36928:SF1">
    <property type="entry name" value="PHOSPHATASE YCDX-RELATED"/>
    <property type="match status" value="1"/>
</dbReference>
<comment type="caution">
    <text evidence="2">The sequence shown here is derived from an EMBL/GenBank/DDBJ whole genome shotgun (WGS) entry which is preliminary data.</text>
</comment>
<dbReference type="CDD" id="cd07432">
    <property type="entry name" value="PHP_HisPPase"/>
    <property type="match status" value="1"/>
</dbReference>
<reference evidence="2 3" key="1">
    <citation type="submission" date="2020-08" db="EMBL/GenBank/DDBJ databases">
        <title>Bridging the membrane lipid divide: bacteria of the FCB group superphylum have the potential to synthesize archaeal ether lipids.</title>
        <authorList>
            <person name="Villanueva L."/>
            <person name="Von Meijenfeldt F.A.B."/>
            <person name="Westbye A.B."/>
            <person name="Yadav S."/>
            <person name="Hopmans E.C."/>
            <person name="Dutilh B.E."/>
            <person name="Sinninghe Damste J.S."/>
        </authorList>
    </citation>
    <scope>NUCLEOTIDE SEQUENCE [LARGE SCALE GENOMIC DNA]</scope>
    <source>
        <strain evidence="2">NIOZ-UU17</strain>
    </source>
</reference>
<dbReference type="PANTHER" id="PTHR36928">
    <property type="entry name" value="PHOSPHATASE YCDX-RELATED"/>
    <property type="match status" value="1"/>
</dbReference>
<dbReference type="Pfam" id="PF02811">
    <property type="entry name" value="PHP"/>
    <property type="match status" value="1"/>
</dbReference>